<dbReference type="EMBL" id="CP042435">
    <property type="protein sequence ID" value="QEC70014.1"/>
    <property type="molecule type" value="Genomic_DNA"/>
</dbReference>
<dbReference type="InterPro" id="IPR011042">
    <property type="entry name" value="6-blade_b-propeller_TolB-like"/>
</dbReference>
<dbReference type="Proteomes" id="UP000321533">
    <property type="component" value="Chromosome"/>
</dbReference>
<dbReference type="InterPro" id="IPR011659">
    <property type="entry name" value="WD40"/>
</dbReference>
<dbReference type="OrthoDB" id="8432779at2"/>
<sequence length="321" mass="36199">MRSKFTFTTIILFCCNILLKAQQVTYPGKELPADTAKIFAKGILSDGLSNRDFTISPSGDEIFFTLQGQKFSSSTILYMHKENGKWSAPEVAPFSGMYRDLEATFTTDGKTIFFSSDRPTSEQDSTNDFDIWKVIKTNNSWDAPEHLGSIVNSDKDEFYPSLTKNGDLYFTVEAEYGKGKEDIVMCTYKNSMYEKPVSLPEAINSAGYEFNAFVDPDGKYILFTGYGRKDDMGRGDLYISRKDSNGNWLPAEHLPKGINSADLDYCPFISWDKKILFFTSNRSAKELSLHGKQDYATLKTLLGSTGNGLDDIYWIKLDLNK</sequence>
<name>A0A5B8VEU9_9BACT</name>
<dbReference type="Gene3D" id="2.120.10.30">
    <property type="entry name" value="TolB, C-terminal domain"/>
    <property type="match status" value="1"/>
</dbReference>
<dbReference type="Pfam" id="PF07676">
    <property type="entry name" value="PD40"/>
    <property type="match status" value="2"/>
</dbReference>
<reference evidence="1 2" key="1">
    <citation type="journal article" date="2016" name="Int. J. Syst. Evol. Microbiol.">
        <title>Panacibacter ginsenosidivorans gen. nov., sp. nov., with ginsenoside converting activity isolated from soil of a ginseng field.</title>
        <authorList>
            <person name="Siddiqi M.Z."/>
            <person name="Muhammad Shafi S."/>
            <person name="Choi K.D."/>
            <person name="Im W.T."/>
        </authorList>
    </citation>
    <scope>NUCLEOTIDE SEQUENCE [LARGE SCALE GENOMIC DNA]</scope>
    <source>
        <strain evidence="1 2">Gsoil1550</strain>
    </source>
</reference>
<evidence type="ECO:0008006" key="3">
    <source>
        <dbReference type="Google" id="ProtNLM"/>
    </source>
</evidence>
<gene>
    <name evidence="1" type="ORF">FRZ67_22930</name>
</gene>
<dbReference type="RefSeq" id="WP_147192890.1">
    <property type="nucleotide sequence ID" value="NZ_CP042435.1"/>
</dbReference>
<protein>
    <recommendedName>
        <fullName evidence="3">Exo-alpha-sialidase</fullName>
    </recommendedName>
</protein>
<keyword evidence="2" id="KW-1185">Reference proteome</keyword>
<evidence type="ECO:0000313" key="2">
    <source>
        <dbReference type="Proteomes" id="UP000321533"/>
    </source>
</evidence>
<dbReference type="KEGG" id="pgin:FRZ67_22930"/>
<proteinExistence type="predicted"/>
<accession>A0A5B8VEU9</accession>
<dbReference type="AlphaFoldDB" id="A0A5B8VEU9"/>
<organism evidence="1 2">
    <name type="scientific">Panacibacter ginsenosidivorans</name>
    <dbReference type="NCBI Taxonomy" id="1813871"/>
    <lineage>
        <taxon>Bacteria</taxon>
        <taxon>Pseudomonadati</taxon>
        <taxon>Bacteroidota</taxon>
        <taxon>Chitinophagia</taxon>
        <taxon>Chitinophagales</taxon>
        <taxon>Chitinophagaceae</taxon>
        <taxon>Panacibacter</taxon>
    </lineage>
</organism>
<evidence type="ECO:0000313" key="1">
    <source>
        <dbReference type="EMBL" id="QEC70014.1"/>
    </source>
</evidence>
<dbReference type="SUPFAM" id="SSF82171">
    <property type="entry name" value="DPP6 N-terminal domain-like"/>
    <property type="match status" value="1"/>
</dbReference>